<dbReference type="PANTHER" id="PTHR28054:SF1">
    <property type="entry name" value="RNA POLYMERASE I-SPECIFIC TRANSCRIPTION INITIATION FACTOR RRN10"/>
    <property type="match status" value="1"/>
</dbReference>
<dbReference type="GO" id="GO:0006360">
    <property type="term" value="P:transcription by RNA polymerase I"/>
    <property type="evidence" value="ECO:0007669"/>
    <property type="project" value="InterPro"/>
</dbReference>
<dbReference type="HOGENOM" id="CLU_066274_0_0_1"/>
<dbReference type="GeneID" id="19326232"/>
<dbReference type="KEGG" id="tmn:UCRPA7_5656"/>
<gene>
    <name evidence="2" type="ORF">UCRPA7_5656</name>
</gene>
<dbReference type="Proteomes" id="UP000014074">
    <property type="component" value="Unassembled WGS sequence"/>
</dbReference>
<feature type="compositionally biased region" description="Acidic residues" evidence="1">
    <location>
        <begin position="172"/>
        <end position="183"/>
    </location>
</feature>
<evidence type="ECO:0000313" key="3">
    <source>
        <dbReference type="Proteomes" id="UP000014074"/>
    </source>
</evidence>
<feature type="region of interest" description="Disordered" evidence="1">
    <location>
        <begin position="169"/>
        <end position="195"/>
    </location>
</feature>
<keyword evidence="3" id="KW-1185">Reference proteome</keyword>
<organism evidence="2 3">
    <name type="scientific">Phaeoacremonium minimum (strain UCR-PA7)</name>
    <name type="common">Esca disease fungus</name>
    <name type="synonym">Togninia minima</name>
    <dbReference type="NCBI Taxonomy" id="1286976"/>
    <lineage>
        <taxon>Eukaryota</taxon>
        <taxon>Fungi</taxon>
        <taxon>Dikarya</taxon>
        <taxon>Ascomycota</taxon>
        <taxon>Pezizomycotina</taxon>
        <taxon>Sordariomycetes</taxon>
        <taxon>Sordariomycetidae</taxon>
        <taxon>Togniniales</taxon>
        <taxon>Togniniaceae</taxon>
        <taxon>Phaeoacremonium</taxon>
    </lineage>
</organism>
<dbReference type="OrthoDB" id="2565191at2759"/>
<reference evidence="3" key="1">
    <citation type="journal article" date="2013" name="Genome Announc.">
        <title>Draft genome sequence of the ascomycete Phaeoacremonium aleophilum strain UCR-PA7, a causal agent of the esca disease complex in grapevines.</title>
        <authorList>
            <person name="Blanco-Ulate B."/>
            <person name="Rolshausen P."/>
            <person name="Cantu D."/>
        </authorList>
    </citation>
    <scope>NUCLEOTIDE SEQUENCE [LARGE SCALE GENOMIC DNA]</scope>
    <source>
        <strain evidence="3">UCR-PA7</strain>
    </source>
</reference>
<protein>
    <submittedName>
        <fullName evidence="2">Putative membrane protein</fullName>
    </submittedName>
</protein>
<dbReference type="eggNOG" id="ENOG502S1BQ">
    <property type="taxonomic scope" value="Eukaryota"/>
</dbReference>
<evidence type="ECO:0000256" key="1">
    <source>
        <dbReference type="SAM" id="MobiDB-lite"/>
    </source>
</evidence>
<proteinExistence type="predicted"/>
<dbReference type="InterPro" id="IPR022793">
    <property type="entry name" value="Rrn10"/>
</dbReference>
<sequence length="219" mass="24792">MFMMPSQVRIVLELLGTKSNMFPGRVSTTQPITTYKPGGSTQSQTPRGQYQLKDAILPPEEVLFSRKAAPQRYAEKDIYFANEALPDGGRDVLPDSDMLKAIHAYASRYYEALPERLRGEERRQCFVGSRHIDERSMDETALLAFGILLEEAAREALGKNGDLVFTEGLDPGQEEIEDDDIDAADSSATKQETPVGFEDRDCFWKRRLPKRRKLAQEEE</sequence>
<accession>R8BHN2</accession>
<dbReference type="AlphaFoldDB" id="R8BHN2"/>
<dbReference type="RefSeq" id="XP_007916394.1">
    <property type="nucleotide sequence ID" value="XM_007918203.1"/>
</dbReference>
<dbReference type="PANTHER" id="PTHR28054">
    <property type="entry name" value="RNA POLYMERASE I-SPECIFIC TRANSCRIPTION INITIATION FACTOR RRN10"/>
    <property type="match status" value="1"/>
</dbReference>
<dbReference type="EMBL" id="KB933190">
    <property type="protein sequence ID" value="EON98823.1"/>
    <property type="molecule type" value="Genomic_DNA"/>
</dbReference>
<evidence type="ECO:0000313" key="2">
    <source>
        <dbReference type="EMBL" id="EON98823.1"/>
    </source>
</evidence>
<name>R8BHN2_PHAM7</name>
<feature type="region of interest" description="Disordered" evidence="1">
    <location>
        <begin position="26"/>
        <end position="47"/>
    </location>
</feature>